<feature type="compositionally biased region" description="Polar residues" evidence="7">
    <location>
        <begin position="235"/>
        <end position="262"/>
    </location>
</feature>
<dbReference type="PANTHER" id="PTHR11829:SF377">
    <property type="entry name" value="FORK HEAD DOMAIN-CONTAINING PROTEIN FD4-RELATED"/>
    <property type="match status" value="1"/>
</dbReference>
<dbReference type="PROSITE" id="PS00658">
    <property type="entry name" value="FORK_HEAD_2"/>
    <property type="match status" value="1"/>
</dbReference>
<evidence type="ECO:0000313" key="9">
    <source>
        <dbReference type="EMBL" id="OQV19181.1"/>
    </source>
</evidence>
<dbReference type="Pfam" id="PF00250">
    <property type="entry name" value="Forkhead"/>
    <property type="match status" value="1"/>
</dbReference>
<proteinExistence type="predicted"/>
<dbReference type="OrthoDB" id="5954824at2759"/>
<keyword evidence="5 6" id="KW-0539">Nucleus</keyword>
<dbReference type="Proteomes" id="UP000192578">
    <property type="component" value="Unassembled WGS sequence"/>
</dbReference>
<name>A0A1W0WVF5_HYPEX</name>
<dbReference type="PROSITE" id="PS00657">
    <property type="entry name" value="FORK_HEAD_1"/>
    <property type="match status" value="1"/>
</dbReference>
<evidence type="ECO:0000256" key="3">
    <source>
        <dbReference type="ARBA" id="ARBA00023125"/>
    </source>
</evidence>
<evidence type="ECO:0000256" key="5">
    <source>
        <dbReference type="ARBA" id="ARBA00023242"/>
    </source>
</evidence>
<dbReference type="SMART" id="SM00339">
    <property type="entry name" value="FH"/>
    <property type="match status" value="1"/>
</dbReference>
<organism evidence="9 10">
    <name type="scientific">Hypsibius exemplaris</name>
    <name type="common">Freshwater tardigrade</name>
    <dbReference type="NCBI Taxonomy" id="2072580"/>
    <lineage>
        <taxon>Eukaryota</taxon>
        <taxon>Metazoa</taxon>
        <taxon>Ecdysozoa</taxon>
        <taxon>Tardigrada</taxon>
        <taxon>Eutardigrada</taxon>
        <taxon>Parachela</taxon>
        <taxon>Hypsibioidea</taxon>
        <taxon>Hypsibiidae</taxon>
        <taxon>Hypsibius</taxon>
    </lineage>
</organism>
<evidence type="ECO:0000256" key="4">
    <source>
        <dbReference type="ARBA" id="ARBA00023163"/>
    </source>
</evidence>
<evidence type="ECO:0000256" key="7">
    <source>
        <dbReference type="SAM" id="MobiDB-lite"/>
    </source>
</evidence>
<dbReference type="InterPro" id="IPR030456">
    <property type="entry name" value="TF_fork_head_CS_2"/>
</dbReference>
<dbReference type="PRINTS" id="PR00053">
    <property type="entry name" value="FORKHEAD"/>
</dbReference>
<feature type="region of interest" description="Disordered" evidence="7">
    <location>
        <begin position="232"/>
        <end position="262"/>
    </location>
</feature>
<feature type="domain" description="Fork-head" evidence="8">
    <location>
        <begin position="13"/>
        <end position="107"/>
    </location>
</feature>
<keyword evidence="4" id="KW-0804">Transcription</keyword>
<dbReference type="FunFam" id="1.10.10.10:FF:000082">
    <property type="entry name" value="forkhead box protein B2"/>
    <property type="match status" value="1"/>
</dbReference>
<evidence type="ECO:0000256" key="1">
    <source>
        <dbReference type="ARBA" id="ARBA00004123"/>
    </source>
</evidence>
<dbReference type="SUPFAM" id="SSF46785">
    <property type="entry name" value="Winged helix' DNA-binding domain"/>
    <property type="match status" value="1"/>
</dbReference>
<comment type="caution">
    <text evidence="9">The sequence shown here is derived from an EMBL/GenBank/DDBJ whole genome shotgun (WGS) entry which is preliminary data.</text>
</comment>
<dbReference type="GO" id="GO:0000981">
    <property type="term" value="F:DNA-binding transcription factor activity, RNA polymerase II-specific"/>
    <property type="evidence" value="ECO:0007669"/>
    <property type="project" value="TreeGrafter"/>
</dbReference>
<dbReference type="InterPro" id="IPR050211">
    <property type="entry name" value="FOX_domain-containing"/>
</dbReference>
<evidence type="ECO:0000259" key="8">
    <source>
        <dbReference type="PROSITE" id="PS50039"/>
    </source>
</evidence>
<protein>
    <submittedName>
        <fullName evidence="9">Forkhead box protein B1</fullName>
    </submittedName>
</protein>
<dbReference type="InterPro" id="IPR036388">
    <property type="entry name" value="WH-like_DNA-bd_sf"/>
</dbReference>
<keyword evidence="2" id="KW-0805">Transcription regulation</keyword>
<dbReference type="GO" id="GO:0000978">
    <property type="term" value="F:RNA polymerase II cis-regulatory region sequence-specific DNA binding"/>
    <property type="evidence" value="ECO:0007669"/>
    <property type="project" value="TreeGrafter"/>
</dbReference>
<comment type="subcellular location">
    <subcellularLocation>
        <location evidence="1 6">Nucleus</location>
    </subcellularLocation>
</comment>
<evidence type="ECO:0000313" key="10">
    <source>
        <dbReference type="Proteomes" id="UP000192578"/>
    </source>
</evidence>
<dbReference type="InterPro" id="IPR036390">
    <property type="entry name" value="WH_DNA-bd_sf"/>
</dbReference>
<accession>A0A1W0WVF5</accession>
<sequence length="262" mass="30164">MPRPGRNSYGEQKPPYSYISLTAMAIQSSPEKMLTLADIYKFIMDRFSFYRKNTKRWQNSLRHNLSFNDCFVKIARRPDRPGKGSYWALHPNSGTMFENGSFLRRRKRYKSQNGKTTEEDGKKTIQQMSMLPDMPVDLFWQQHFAASVQHFLPPRPTLTHPILFQQNTPKQPAKKSFTIDEILSNDNFIQQGGAPTMQNYAFFGQQFWPPFARPPPPPPPAHYPVLVRPFPVKLTPQTPTTQENGTSSGNDQAIDESINQLL</sequence>
<keyword evidence="10" id="KW-1185">Reference proteome</keyword>
<dbReference type="GO" id="GO:0005634">
    <property type="term" value="C:nucleus"/>
    <property type="evidence" value="ECO:0007669"/>
    <property type="project" value="UniProtKB-SubCell"/>
</dbReference>
<dbReference type="InterPro" id="IPR001766">
    <property type="entry name" value="Fork_head_dom"/>
</dbReference>
<gene>
    <name evidence="9" type="ORF">BV898_06818</name>
</gene>
<dbReference type="GO" id="GO:0030154">
    <property type="term" value="P:cell differentiation"/>
    <property type="evidence" value="ECO:0007669"/>
    <property type="project" value="TreeGrafter"/>
</dbReference>
<dbReference type="PANTHER" id="PTHR11829">
    <property type="entry name" value="FORKHEAD BOX PROTEIN"/>
    <property type="match status" value="1"/>
</dbReference>
<dbReference type="InterPro" id="IPR018122">
    <property type="entry name" value="TF_fork_head_CS_1"/>
</dbReference>
<dbReference type="PROSITE" id="PS50039">
    <property type="entry name" value="FORK_HEAD_3"/>
    <property type="match status" value="1"/>
</dbReference>
<dbReference type="Gene3D" id="1.10.10.10">
    <property type="entry name" value="Winged helix-like DNA-binding domain superfamily/Winged helix DNA-binding domain"/>
    <property type="match status" value="1"/>
</dbReference>
<dbReference type="EMBL" id="MTYJ01000042">
    <property type="protein sequence ID" value="OQV19181.1"/>
    <property type="molecule type" value="Genomic_DNA"/>
</dbReference>
<dbReference type="GO" id="GO:0009653">
    <property type="term" value="P:anatomical structure morphogenesis"/>
    <property type="evidence" value="ECO:0007669"/>
    <property type="project" value="TreeGrafter"/>
</dbReference>
<evidence type="ECO:0000256" key="2">
    <source>
        <dbReference type="ARBA" id="ARBA00023015"/>
    </source>
</evidence>
<dbReference type="AlphaFoldDB" id="A0A1W0WVF5"/>
<reference evidence="10" key="1">
    <citation type="submission" date="2017-01" db="EMBL/GenBank/DDBJ databases">
        <title>Comparative genomics of anhydrobiosis in the tardigrade Hypsibius dujardini.</title>
        <authorList>
            <person name="Yoshida Y."/>
            <person name="Koutsovoulos G."/>
            <person name="Laetsch D."/>
            <person name="Stevens L."/>
            <person name="Kumar S."/>
            <person name="Horikawa D."/>
            <person name="Ishino K."/>
            <person name="Komine S."/>
            <person name="Tomita M."/>
            <person name="Blaxter M."/>
            <person name="Arakawa K."/>
        </authorList>
    </citation>
    <scope>NUCLEOTIDE SEQUENCE [LARGE SCALE GENOMIC DNA]</scope>
    <source>
        <strain evidence="10">Z151</strain>
    </source>
</reference>
<keyword evidence="3 6" id="KW-0238">DNA-binding</keyword>
<feature type="DNA-binding region" description="Fork-head" evidence="6">
    <location>
        <begin position="13"/>
        <end position="107"/>
    </location>
</feature>
<evidence type="ECO:0000256" key="6">
    <source>
        <dbReference type="PROSITE-ProRule" id="PRU00089"/>
    </source>
</evidence>